<sequence length="116" mass="13077">MSILYLSDKEKGFEEKSLNSFDIESIQGLVNGSPEALYLPDNIVIWKNPRAAVLNQEKTLVLKHEGELNDYIYGEVVVTGTDGTKTIALSEDQKQEFRNKLEEVEVEGEKLPAVDY</sequence>
<proteinExistence type="predicted"/>
<protein>
    <recommendedName>
        <fullName evidence="1">DUF3846 domain-containing protein</fullName>
    </recommendedName>
</protein>
<gene>
    <name evidence="2" type="ORF">SAMN05518684_10251</name>
</gene>
<reference evidence="3" key="1">
    <citation type="submission" date="2016-10" db="EMBL/GenBank/DDBJ databases">
        <authorList>
            <person name="Varghese N."/>
            <person name="Submissions S."/>
        </authorList>
    </citation>
    <scope>NUCLEOTIDE SEQUENCE [LARGE SCALE GENOMIC DNA]</scope>
    <source>
        <strain evidence="3">S9</strain>
    </source>
</reference>
<evidence type="ECO:0000313" key="2">
    <source>
        <dbReference type="EMBL" id="SER55786.1"/>
    </source>
</evidence>
<dbReference type="Proteomes" id="UP000198571">
    <property type="component" value="Unassembled WGS sequence"/>
</dbReference>
<name>A0A1H9Q5E9_9BACI</name>
<keyword evidence="3" id="KW-1185">Reference proteome</keyword>
<accession>A0A1H9Q5E9</accession>
<dbReference type="EMBL" id="FOGT01000002">
    <property type="protein sequence ID" value="SER55786.1"/>
    <property type="molecule type" value="Genomic_DNA"/>
</dbReference>
<dbReference type="InterPro" id="IPR024559">
    <property type="entry name" value="DUF3846"/>
</dbReference>
<evidence type="ECO:0000313" key="3">
    <source>
        <dbReference type="Proteomes" id="UP000198571"/>
    </source>
</evidence>
<dbReference type="OrthoDB" id="2879180at2"/>
<dbReference type="AlphaFoldDB" id="A0A1H9Q5E9"/>
<dbReference type="RefSeq" id="WP_093047396.1">
    <property type="nucleotide sequence ID" value="NZ_FOGT01000002.1"/>
</dbReference>
<evidence type="ECO:0000259" key="1">
    <source>
        <dbReference type="Pfam" id="PF12957"/>
    </source>
</evidence>
<feature type="domain" description="DUF3846" evidence="1">
    <location>
        <begin position="2"/>
        <end position="101"/>
    </location>
</feature>
<dbReference type="Pfam" id="PF12957">
    <property type="entry name" value="DUF3846"/>
    <property type="match status" value="1"/>
</dbReference>
<organism evidence="2 3">
    <name type="scientific">Salipaludibacillus aurantiacus</name>
    <dbReference type="NCBI Taxonomy" id="1601833"/>
    <lineage>
        <taxon>Bacteria</taxon>
        <taxon>Bacillati</taxon>
        <taxon>Bacillota</taxon>
        <taxon>Bacilli</taxon>
        <taxon>Bacillales</taxon>
        <taxon>Bacillaceae</taxon>
    </lineage>
</organism>